<dbReference type="NCBIfam" id="TIGR00231">
    <property type="entry name" value="small_GTP"/>
    <property type="match status" value="1"/>
</dbReference>
<dbReference type="SMART" id="SM00173">
    <property type="entry name" value="RAS"/>
    <property type="match status" value="1"/>
</dbReference>
<dbReference type="EMBL" id="ADBJ01000015">
    <property type="protein sequence ID" value="EFA83441.1"/>
    <property type="molecule type" value="Genomic_DNA"/>
</dbReference>
<dbReference type="PRINTS" id="PR00449">
    <property type="entry name" value="RASTRNSFRMNG"/>
</dbReference>
<dbReference type="PROSITE" id="PS51419">
    <property type="entry name" value="RAB"/>
    <property type="match status" value="1"/>
</dbReference>
<sequence length="256" mass="27672">MATGIKKTVKVVVVGDGAVGKTSLLILYTTKAFPKDYVPTVFDNFNCLEMYDNKPVNLVLWDTAGQEDYDNLRPLSYPQTDVFLICYSVVKRDSLDNIKYKWLKEINQSNSGTPIILVGTKTDLREDKKTLASLQEVNQEPVSRDEGIALAKEIGAVQFFECSALTGSGVNDIFAQAIKAAFNKQSPAPASSSKKPTSKSTSSSSKSSSSSSASSSSSTTSTTSTSSSASKSAPGEKKLSWGLFRKKDKDEKKTTK</sequence>
<evidence type="ECO:0000313" key="6">
    <source>
        <dbReference type="Proteomes" id="UP000001396"/>
    </source>
</evidence>
<dbReference type="RefSeq" id="XP_020435558.1">
    <property type="nucleotide sequence ID" value="XM_020574516.1"/>
</dbReference>
<dbReference type="SMART" id="SM00174">
    <property type="entry name" value="RHO"/>
    <property type="match status" value="1"/>
</dbReference>
<keyword evidence="6" id="KW-1185">Reference proteome</keyword>
<dbReference type="Pfam" id="PF00071">
    <property type="entry name" value="Ras"/>
    <property type="match status" value="1"/>
</dbReference>
<name>D3B576_HETP5</name>
<dbReference type="GO" id="GO:0007264">
    <property type="term" value="P:small GTPase-mediated signal transduction"/>
    <property type="evidence" value="ECO:0007669"/>
    <property type="project" value="InterPro"/>
</dbReference>
<dbReference type="InParanoid" id="D3B576"/>
<dbReference type="SMART" id="SM00176">
    <property type="entry name" value="RAN"/>
    <property type="match status" value="1"/>
</dbReference>
<dbReference type="PROSITE" id="PS51420">
    <property type="entry name" value="RHO"/>
    <property type="match status" value="1"/>
</dbReference>
<organism evidence="5 6">
    <name type="scientific">Heterostelium pallidum (strain ATCC 26659 / Pp 5 / PN500)</name>
    <name type="common">Cellular slime mold</name>
    <name type="synonym">Polysphondylium pallidum</name>
    <dbReference type="NCBI Taxonomy" id="670386"/>
    <lineage>
        <taxon>Eukaryota</taxon>
        <taxon>Amoebozoa</taxon>
        <taxon>Evosea</taxon>
        <taxon>Eumycetozoa</taxon>
        <taxon>Dictyostelia</taxon>
        <taxon>Acytosteliales</taxon>
        <taxon>Acytosteliaceae</taxon>
        <taxon>Heterostelium</taxon>
    </lineage>
</organism>
<comment type="caution">
    <text evidence="5">The sequence shown here is derived from an EMBL/GenBank/DDBJ whole genome shotgun (WGS) entry which is preliminary data.</text>
</comment>
<dbReference type="AlphaFoldDB" id="D3B576"/>
<proteinExistence type="inferred from homology"/>
<dbReference type="InterPro" id="IPR005225">
    <property type="entry name" value="Small_GTP-bd"/>
</dbReference>
<comment type="similarity">
    <text evidence="1">Belongs to the small GTPase superfamily. Rho family.</text>
</comment>
<gene>
    <name evidence="5" type="primary">racD</name>
    <name evidence="5" type="ORF">PPL_03588</name>
</gene>
<dbReference type="Gene3D" id="3.40.50.300">
    <property type="entry name" value="P-loop containing nucleotide triphosphate hydrolases"/>
    <property type="match status" value="1"/>
</dbReference>
<dbReference type="STRING" id="670386.D3B576"/>
<evidence type="ECO:0000256" key="4">
    <source>
        <dbReference type="SAM" id="MobiDB-lite"/>
    </source>
</evidence>
<dbReference type="InterPro" id="IPR001806">
    <property type="entry name" value="Small_GTPase"/>
</dbReference>
<evidence type="ECO:0000256" key="3">
    <source>
        <dbReference type="ARBA" id="ARBA00023134"/>
    </source>
</evidence>
<feature type="compositionally biased region" description="Basic and acidic residues" evidence="4">
    <location>
        <begin position="234"/>
        <end position="256"/>
    </location>
</feature>
<keyword evidence="2" id="KW-0547">Nucleotide-binding</keyword>
<dbReference type="GeneID" id="31359075"/>
<dbReference type="InterPro" id="IPR027417">
    <property type="entry name" value="P-loop_NTPase"/>
</dbReference>
<dbReference type="SUPFAM" id="SSF52540">
    <property type="entry name" value="P-loop containing nucleoside triphosphate hydrolases"/>
    <property type="match status" value="1"/>
</dbReference>
<dbReference type="Proteomes" id="UP000001396">
    <property type="component" value="Unassembled WGS sequence"/>
</dbReference>
<evidence type="ECO:0000256" key="1">
    <source>
        <dbReference type="ARBA" id="ARBA00010142"/>
    </source>
</evidence>
<dbReference type="FunFam" id="3.40.50.300:FF:001179">
    <property type="entry name" value="Rho family GTPase"/>
    <property type="match status" value="1"/>
</dbReference>
<feature type="compositionally biased region" description="Low complexity" evidence="4">
    <location>
        <begin position="186"/>
        <end position="233"/>
    </location>
</feature>
<dbReference type="CDD" id="cd00157">
    <property type="entry name" value="Rho"/>
    <property type="match status" value="1"/>
</dbReference>
<accession>D3B576</accession>
<dbReference type="GO" id="GO:0003924">
    <property type="term" value="F:GTPase activity"/>
    <property type="evidence" value="ECO:0007669"/>
    <property type="project" value="InterPro"/>
</dbReference>
<dbReference type="InterPro" id="IPR003578">
    <property type="entry name" value="Small_GTPase_Rho"/>
</dbReference>
<dbReference type="OMA" id="FNCLEMY"/>
<dbReference type="PANTHER" id="PTHR24072">
    <property type="entry name" value="RHO FAMILY GTPASE"/>
    <property type="match status" value="1"/>
</dbReference>
<dbReference type="PROSITE" id="PS51421">
    <property type="entry name" value="RAS"/>
    <property type="match status" value="1"/>
</dbReference>
<feature type="region of interest" description="Disordered" evidence="4">
    <location>
        <begin position="185"/>
        <end position="256"/>
    </location>
</feature>
<evidence type="ECO:0000256" key="2">
    <source>
        <dbReference type="ARBA" id="ARBA00022741"/>
    </source>
</evidence>
<dbReference type="GO" id="GO:0005525">
    <property type="term" value="F:GTP binding"/>
    <property type="evidence" value="ECO:0007669"/>
    <property type="project" value="UniProtKB-KW"/>
</dbReference>
<keyword evidence="3" id="KW-0342">GTP-binding</keyword>
<reference evidence="5 6" key="1">
    <citation type="journal article" date="2011" name="Genome Res.">
        <title>Phylogeny-wide analysis of social amoeba genomes highlights ancient origins for complex intercellular communication.</title>
        <authorList>
            <person name="Heidel A.J."/>
            <person name="Lawal H.M."/>
            <person name="Felder M."/>
            <person name="Schilde C."/>
            <person name="Helps N.R."/>
            <person name="Tunggal B."/>
            <person name="Rivero F."/>
            <person name="John U."/>
            <person name="Schleicher M."/>
            <person name="Eichinger L."/>
            <person name="Platzer M."/>
            <person name="Noegel A.A."/>
            <person name="Schaap P."/>
            <person name="Gloeckner G."/>
        </authorList>
    </citation>
    <scope>NUCLEOTIDE SEQUENCE [LARGE SCALE GENOMIC DNA]</scope>
    <source>
        <strain evidence="6">ATCC 26659 / Pp 5 / PN500</strain>
    </source>
</reference>
<dbReference type="FunCoup" id="D3B576">
    <property type="interactions" value="41"/>
</dbReference>
<evidence type="ECO:0000313" key="5">
    <source>
        <dbReference type="EMBL" id="EFA83441.1"/>
    </source>
</evidence>
<protein>
    <submittedName>
        <fullName evidence="5">Rho GTPase</fullName>
    </submittedName>
</protein>
<dbReference type="SMART" id="SM00175">
    <property type="entry name" value="RAB"/>
    <property type="match status" value="1"/>
</dbReference>